<gene>
    <name evidence="3" type="ORF">BCT23_08900</name>
</gene>
<evidence type="ECO:0000256" key="1">
    <source>
        <dbReference type="SAM" id="SignalP"/>
    </source>
</evidence>
<comment type="caution">
    <text evidence="3">The sequence shown here is derived from an EMBL/GenBank/DDBJ whole genome shotgun (WGS) entry which is preliminary data.</text>
</comment>
<organism evidence="3 4">
    <name type="scientific">Enterovibrio norvegicus</name>
    <dbReference type="NCBI Taxonomy" id="188144"/>
    <lineage>
        <taxon>Bacteria</taxon>
        <taxon>Pseudomonadati</taxon>
        <taxon>Pseudomonadota</taxon>
        <taxon>Gammaproteobacteria</taxon>
        <taxon>Vibrionales</taxon>
        <taxon>Vibrionaceae</taxon>
        <taxon>Enterovibrio</taxon>
    </lineage>
</organism>
<evidence type="ECO:0000313" key="4">
    <source>
        <dbReference type="Proteomes" id="UP000235387"/>
    </source>
</evidence>
<dbReference type="EMBL" id="MDAL01000071">
    <property type="protein sequence ID" value="PMN87465.1"/>
    <property type="molecule type" value="Genomic_DNA"/>
</dbReference>
<dbReference type="Proteomes" id="UP000235387">
    <property type="component" value="Unassembled WGS sequence"/>
</dbReference>
<dbReference type="AlphaFoldDB" id="A0A2N7L3E4"/>
<dbReference type="RefSeq" id="WP_102316071.1">
    <property type="nucleotide sequence ID" value="NZ_JBFRLP010000028.1"/>
</dbReference>
<evidence type="ECO:0000313" key="3">
    <source>
        <dbReference type="EMBL" id="PMN87465.1"/>
    </source>
</evidence>
<feature type="chain" id="PRO_5014931547" evidence="1">
    <location>
        <begin position="23"/>
        <end position="315"/>
    </location>
</feature>
<evidence type="ECO:0000259" key="2">
    <source>
        <dbReference type="Pfam" id="PF00561"/>
    </source>
</evidence>
<dbReference type="Gene3D" id="3.40.50.1820">
    <property type="entry name" value="alpha/beta hydrolase"/>
    <property type="match status" value="1"/>
</dbReference>
<dbReference type="InterPro" id="IPR000073">
    <property type="entry name" value="AB_hydrolase_1"/>
</dbReference>
<feature type="signal peptide" evidence="1">
    <location>
        <begin position="1"/>
        <end position="22"/>
    </location>
</feature>
<keyword evidence="1" id="KW-0732">Signal</keyword>
<dbReference type="Pfam" id="PF00561">
    <property type="entry name" value="Abhydrolase_1"/>
    <property type="match status" value="1"/>
</dbReference>
<dbReference type="InterPro" id="IPR029058">
    <property type="entry name" value="AB_hydrolase_fold"/>
</dbReference>
<reference evidence="4" key="1">
    <citation type="submission" date="2016-07" db="EMBL/GenBank/DDBJ databases">
        <title>Nontailed viruses are major unrecognized killers of bacteria in the ocean.</title>
        <authorList>
            <person name="Kauffman K."/>
            <person name="Hussain F."/>
            <person name="Yang J."/>
            <person name="Arevalo P."/>
            <person name="Brown J."/>
            <person name="Cutler M."/>
            <person name="Kelly L."/>
            <person name="Polz M.F."/>
        </authorList>
    </citation>
    <scope>NUCLEOTIDE SEQUENCE [LARGE SCALE GENOMIC DNA]</scope>
    <source>
        <strain evidence="4">10N.261.45.A10</strain>
    </source>
</reference>
<dbReference type="STRING" id="1190603.A1OO_12455"/>
<sequence>MNTVKGILISLLFAATSLSVFAGSTVPSANTGYTQTKYPIVLVHGLFGFDNIAGFDYFHAIPQALTRSGAKVFVAQVSAVNSSEKRGEQLLRQVRYVRAVTGANKVNLIGHSHGSPTARYVASVAPQFVASVTSVGGVNKGSEFADVVRKAFIPGSAGEAGAVAAAKALSGLISFLSGGSHLPQVPLASLNSLSTKGSLAFNAKYPEGIPNSRCGEGQYRASNGVYYYSWSGTSTVTNVLDLSDPVLFTTGLFFSEANDGLVGRCSTHLGRVIRDNYRMNHLDEVNGFFGLHHLFDTDPVTVYRQHANRLKQQGL</sequence>
<name>A0A2N7L3E4_9GAMM</name>
<proteinExistence type="predicted"/>
<dbReference type="SUPFAM" id="SSF53474">
    <property type="entry name" value="alpha/beta-Hydrolases"/>
    <property type="match status" value="1"/>
</dbReference>
<protein>
    <submittedName>
        <fullName evidence="3">Lipase</fullName>
    </submittedName>
</protein>
<feature type="domain" description="AB hydrolase-1" evidence="2">
    <location>
        <begin position="38"/>
        <end position="230"/>
    </location>
</feature>
<accession>A0A2N7L3E4</accession>